<evidence type="ECO:0000313" key="2">
    <source>
        <dbReference type="Proteomes" id="UP000623419"/>
    </source>
</evidence>
<comment type="caution">
    <text evidence="1">The sequence shown here is derived from an EMBL/GenBank/DDBJ whole genome shotgun (WGS) entry which is preliminary data.</text>
</comment>
<keyword evidence="2" id="KW-1185">Reference proteome</keyword>
<protein>
    <submittedName>
        <fullName evidence="1">Uncharacterized protein</fullName>
    </submittedName>
</protein>
<gene>
    <name evidence="1" type="ORF">GCM10011521_21240</name>
</gene>
<evidence type="ECO:0000313" key="1">
    <source>
        <dbReference type="EMBL" id="GGA82709.1"/>
    </source>
</evidence>
<sequence length="167" mass="18786">MARPISAEKEREYAELSAFVDMYATHFLKISPADPMHPTNVGRNMVAAIGKSKALVGLRQAASDFVESLQDFDHQQVEILDAALKRAGIVTLTELRRRHSRKYRSILKRGSVRDEAEYYLVTAVLSDCSDSIDPEEIDRLNSILLDFEQSANQSFKPTPSARLNSRC</sequence>
<reference evidence="2" key="1">
    <citation type="journal article" date="2019" name="Int. J. Syst. Evol. Microbiol.">
        <title>The Global Catalogue of Microorganisms (GCM) 10K type strain sequencing project: providing services to taxonomists for standard genome sequencing and annotation.</title>
        <authorList>
            <consortium name="The Broad Institute Genomics Platform"/>
            <consortium name="The Broad Institute Genome Sequencing Center for Infectious Disease"/>
            <person name="Wu L."/>
            <person name="Ma J."/>
        </authorList>
    </citation>
    <scope>NUCLEOTIDE SEQUENCE [LARGE SCALE GENOMIC DNA]</scope>
    <source>
        <strain evidence="2">CGMCC 1.15905</strain>
    </source>
</reference>
<dbReference type="RefSeq" id="WP_188664007.1">
    <property type="nucleotide sequence ID" value="NZ_BMKC01000003.1"/>
</dbReference>
<dbReference type="Proteomes" id="UP000623419">
    <property type="component" value="Unassembled WGS sequence"/>
</dbReference>
<proteinExistence type="predicted"/>
<dbReference type="EMBL" id="BMKC01000003">
    <property type="protein sequence ID" value="GGA82709.1"/>
    <property type="molecule type" value="Genomic_DNA"/>
</dbReference>
<organism evidence="1 2">
    <name type="scientific">Arenimonas soli</name>
    <dbReference type="NCBI Taxonomy" id="2269504"/>
    <lineage>
        <taxon>Bacteria</taxon>
        <taxon>Pseudomonadati</taxon>
        <taxon>Pseudomonadota</taxon>
        <taxon>Gammaproteobacteria</taxon>
        <taxon>Lysobacterales</taxon>
        <taxon>Lysobacteraceae</taxon>
        <taxon>Arenimonas</taxon>
    </lineage>
</organism>
<accession>A0ABQ1HN40</accession>
<name>A0ABQ1HN40_9GAMM</name>